<dbReference type="EMBL" id="LXQA010234549">
    <property type="protein sequence ID" value="MCI36523.1"/>
    <property type="molecule type" value="Genomic_DNA"/>
</dbReference>
<accession>A0A392RIV1</accession>
<sequence length="37" mass="4271">MNKEEEVNSGVDAYQIFILPLEGLEKKEVMKLVETDM</sequence>
<keyword evidence="2" id="KW-1185">Reference proteome</keyword>
<organism evidence="1 2">
    <name type="scientific">Trifolium medium</name>
    <dbReference type="NCBI Taxonomy" id="97028"/>
    <lineage>
        <taxon>Eukaryota</taxon>
        <taxon>Viridiplantae</taxon>
        <taxon>Streptophyta</taxon>
        <taxon>Embryophyta</taxon>
        <taxon>Tracheophyta</taxon>
        <taxon>Spermatophyta</taxon>
        <taxon>Magnoliopsida</taxon>
        <taxon>eudicotyledons</taxon>
        <taxon>Gunneridae</taxon>
        <taxon>Pentapetalae</taxon>
        <taxon>rosids</taxon>
        <taxon>fabids</taxon>
        <taxon>Fabales</taxon>
        <taxon>Fabaceae</taxon>
        <taxon>Papilionoideae</taxon>
        <taxon>50 kb inversion clade</taxon>
        <taxon>NPAAA clade</taxon>
        <taxon>Hologalegina</taxon>
        <taxon>IRL clade</taxon>
        <taxon>Trifolieae</taxon>
        <taxon>Trifolium</taxon>
    </lineage>
</organism>
<protein>
    <submittedName>
        <fullName evidence="1">Uncharacterized protein</fullName>
    </submittedName>
</protein>
<dbReference type="AlphaFoldDB" id="A0A392RIV1"/>
<proteinExistence type="predicted"/>
<comment type="caution">
    <text evidence="1">The sequence shown here is derived from an EMBL/GenBank/DDBJ whole genome shotgun (WGS) entry which is preliminary data.</text>
</comment>
<dbReference type="Proteomes" id="UP000265520">
    <property type="component" value="Unassembled WGS sequence"/>
</dbReference>
<reference evidence="1 2" key="1">
    <citation type="journal article" date="2018" name="Front. Plant Sci.">
        <title>Red Clover (Trifolium pratense) and Zigzag Clover (T. medium) - A Picture of Genomic Similarities and Differences.</title>
        <authorList>
            <person name="Dluhosova J."/>
            <person name="Istvanek J."/>
            <person name="Nedelnik J."/>
            <person name="Repkova J."/>
        </authorList>
    </citation>
    <scope>NUCLEOTIDE SEQUENCE [LARGE SCALE GENOMIC DNA]</scope>
    <source>
        <strain evidence="2">cv. 10/8</strain>
        <tissue evidence="1">Leaf</tissue>
    </source>
</reference>
<feature type="non-terminal residue" evidence="1">
    <location>
        <position position="37"/>
    </location>
</feature>
<evidence type="ECO:0000313" key="2">
    <source>
        <dbReference type="Proteomes" id="UP000265520"/>
    </source>
</evidence>
<name>A0A392RIV1_9FABA</name>
<evidence type="ECO:0000313" key="1">
    <source>
        <dbReference type="EMBL" id="MCI36523.1"/>
    </source>
</evidence>